<feature type="signal peptide" evidence="1">
    <location>
        <begin position="1"/>
        <end position="19"/>
    </location>
</feature>
<name>A0AA95JD42_9BACL</name>
<reference evidence="2" key="1">
    <citation type="submission" date="2023-03" db="EMBL/GenBank/DDBJ databases">
        <title>Andean soil-derived lignocellulolytic bacterial consortium as a source of novel taxa and putative plastic-active enzymes.</title>
        <authorList>
            <person name="Diaz-Garcia L."/>
            <person name="Chuvochina M."/>
            <person name="Feuerriegel G."/>
            <person name="Bunk B."/>
            <person name="Sproer C."/>
            <person name="Streit W.R."/>
            <person name="Rodriguez L.M."/>
            <person name="Overmann J."/>
            <person name="Jimenez D.J."/>
        </authorList>
    </citation>
    <scope>NUCLEOTIDE SEQUENCE</scope>
    <source>
        <strain evidence="2">MAG 2441</strain>
    </source>
</reference>
<dbReference type="Proteomes" id="UP001178662">
    <property type="component" value="Chromosome"/>
</dbReference>
<proteinExistence type="predicted"/>
<gene>
    <name evidence="2" type="ORF">P0Y55_07655</name>
</gene>
<organism evidence="2 3">
    <name type="scientific">Candidatus Cohnella colombiensis</name>
    <dbReference type="NCBI Taxonomy" id="3121368"/>
    <lineage>
        <taxon>Bacteria</taxon>
        <taxon>Bacillati</taxon>
        <taxon>Bacillota</taxon>
        <taxon>Bacilli</taxon>
        <taxon>Bacillales</taxon>
        <taxon>Paenibacillaceae</taxon>
        <taxon>Cohnella</taxon>
    </lineage>
</organism>
<accession>A0AA95JD42</accession>
<evidence type="ECO:0000256" key="1">
    <source>
        <dbReference type="SAM" id="SignalP"/>
    </source>
</evidence>
<feature type="chain" id="PRO_5041744288" evidence="1">
    <location>
        <begin position="20"/>
        <end position="171"/>
    </location>
</feature>
<dbReference type="InterPro" id="IPR008719">
    <property type="entry name" value="N2O_reductase_NosL"/>
</dbReference>
<sequence>MKKWTVALMIILVVSALTACGATKYSALPIDESVDVCAKCKMLIKDDAFATQLTTKDGKTYKFDDLGCMNSWKHANSSEEIGMDFVRDYNSLEWIEYSKASYVYDASFRTPMAYGIVSFKDKQSAEAYINEQGKGTLMSATDLTSHTWKQNVEGMDMDKMKDHSHSEAEHA</sequence>
<dbReference type="Gene3D" id="3.30.70.2050">
    <property type="match status" value="1"/>
</dbReference>
<keyword evidence="1" id="KW-0732">Signal</keyword>
<protein>
    <submittedName>
        <fullName evidence="2">Nitrous oxide reductase accessory protein NosL</fullName>
    </submittedName>
</protein>
<dbReference type="PANTHER" id="PTHR41247:SF1">
    <property type="entry name" value="HTH-TYPE TRANSCRIPTIONAL REPRESSOR YCNK"/>
    <property type="match status" value="1"/>
</dbReference>
<dbReference type="EMBL" id="CP119317">
    <property type="protein sequence ID" value="WEK55911.1"/>
    <property type="molecule type" value="Genomic_DNA"/>
</dbReference>
<keyword evidence="3" id="KW-1185">Reference proteome</keyword>
<evidence type="ECO:0000313" key="3">
    <source>
        <dbReference type="Proteomes" id="UP001178662"/>
    </source>
</evidence>
<dbReference type="PROSITE" id="PS51257">
    <property type="entry name" value="PROKAR_LIPOPROTEIN"/>
    <property type="match status" value="1"/>
</dbReference>
<dbReference type="Pfam" id="PF05573">
    <property type="entry name" value="NosL"/>
    <property type="match status" value="1"/>
</dbReference>
<dbReference type="SUPFAM" id="SSF160387">
    <property type="entry name" value="NosL/MerB-like"/>
    <property type="match status" value="1"/>
</dbReference>
<dbReference type="AlphaFoldDB" id="A0AA95JD42"/>
<dbReference type="PANTHER" id="PTHR41247">
    <property type="entry name" value="HTH-TYPE TRANSCRIPTIONAL REPRESSOR YCNK"/>
    <property type="match status" value="1"/>
</dbReference>
<evidence type="ECO:0000313" key="2">
    <source>
        <dbReference type="EMBL" id="WEK55911.1"/>
    </source>
</evidence>